<dbReference type="GO" id="GO:0004930">
    <property type="term" value="F:G protein-coupled receptor activity"/>
    <property type="evidence" value="ECO:0007669"/>
    <property type="project" value="InterPro"/>
</dbReference>
<reference evidence="8" key="1">
    <citation type="journal article" date="2020" name="J Insects Food Feed">
        <title>The yellow mealworm (Tenebrio molitor) genome: a resource for the emerging insects as food and feed industry.</title>
        <authorList>
            <person name="Eriksson T."/>
            <person name="Andere A."/>
            <person name="Kelstrup H."/>
            <person name="Emery V."/>
            <person name="Picard C."/>
        </authorList>
    </citation>
    <scope>NUCLEOTIDE SEQUENCE</scope>
    <source>
        <strain evidence="8">Stoneville</strain>
        <tissue evidence="8">Whole head</tissue>
    </source>
</reference>
<feature type="chain" id="PRO_5035207761" description="Receptor ligand binding region domain-containing protein" evidence="7">
    <location>
        <begin position="18"/>
        <end position="286"/>
    </location>
</feature>
<evidence type="ECO:0000256" key="1">
    <source>
        <dbReference type="ARBA" id="ARBA00004141"/>
    </source>
</evidence>
<sequence length="286" mass="32227">MNLLCLYLTLMLNAVYCKWSVFDHHKHRINHRYPRYKEIDLADSSVHHRLRHHHEVDGDIPWPVKKEAVVEGDLVLGGLMMVHEREDTYTCGPVMPQGGIQALEAMLYTLDRLNFAAKPLLPNISLGAHILDDCDKDTYGLEMAVDFIKGTVHTMTFKFPPIGTVAHPRFSPHSSPTLLLKVDQAQGRLPSTVAKRLARHFALRRSGVLIPGLPDLVSHITDKANAELVFTQQNLPHPSSTYPSRVFPSVWLKRFWKASAARPPSGGMKNCSLSKVGSRFTKNTLW</sequence>
<organism evidence="8 9">
    <name type="scientific">Tenebrio molitor</name>
    <name type="common">Yellow mealworm beetle</name>
    <dbReference type="NCBI Taxonomy" id="7067"/>
    <lineage>
        <taxon>Eukaryota</taxon>
        <taxon>Metazoa</taxon>
        <taxon>Ecdysozoa</taxon>
        <taxon>Arthropoda</taxon>
        <taxon>Hexapoda</taxon>
        <taxon>Insecta</taxon>
        <taxon>Pterygota</taxon>
        <taxon>Neoptera</taxon>
        <taxon>Endopterygota</taxon>
        <taxon>Coleoptera</taxon>
        <taxon>Polyphaga</taxon>
        <taxon>Cucujiformia</taxon>
        <taxon>Tenebrionidae</taxon>
        <taxon>Tenebrio</taxon>
    </lineage>
</organism>
<dbReference type="EMBL" id="JABDTM020027406">
    <property type="protein sequence ID" value="KAH0810580.1"/>
    <property type="molecule type" value="Genomic_DNA"/>
</dbReference>
<dbReference type="InterPro" id="IPR028082">
    <property type="entry name" value="Peripla_BP_I"/>
</dbReference>
<keyword evidence="6" id="KW-0325">Glycoprotein</keyword>
<dbReference type="PANTHER" id="PTHR24060">
    <property type="entry name" value="METABOTROPIC GLUTAMATE RECEPTOR"/>
    <property type="match status" value="1"/>
</dbReference>
<evidence type="ECO:0000313" key="9">
    <source>
        <dbReference type="Proteomes" id="UP000719412"/>
    </source>
</evidence>
<dbReference type="InterPro" id="IPR000337">
    <property type="entry name" value="GPCR_3"/>
</dbReference>
<keyword evidence="5" id="KW-0675">Receptor</keyword>
<feature type="signal peptide" evidence="7">
    <location>
        <begin position="1"/>
        <end position="17"/>
    </location>
</feature>
<comment type="subcellular location">
    <subcellularLocation>
        <location evidence="1">Membrane</location>
        <topology evidence="1">Multi-pass membrane protein</topology>
    </subcellularLocation>
</comment>
<evidence type="ECO:0000256" key="3">
    <source>
        <dbReference type="ARBA" id="ARBA00022989"/>
    </source>
</evidence>
<evidence type="ECO:0000313" key="8">
    <source>
        <dbReference type="EMBL" id="KAH0810580.1"/>
    </source>
</evidence>
<accession>A0A8J6H2H2</accession>
<dbReference type="SUPFAM" id="SSF53822">
    <property type="entry name" value="Periplasmic binding protein-like I"/>
    <property type="match status" value="1"/>
</dbReference>
<keyword evidence="9" id="KW-1185">Reference proteome</keyword>
<dbReference type="Gene3D" id="3.40.50.2300">
    <property type="match status" value="1"/>
</dbReference>
<evidence type="ECO:0008006" key="10">
    <source>
        <dbReference type="Google" id="ProtNLM"/>
    </source>
</evidence>
<evidence type="ECO:0000256" key="7">
    <source>
        <dbReference type="SAM" id="SignalP"/>
    </source>
</evidence>
<protein>
    <recommendedName>
        <fullName evidence="10">Receptor ligand binding region domain-containing protein</fullName>
    </recommendedName>
</protein>
<evidence type="ECO:0000256" key="6">
    <source>
        <dbReference type="ARBA" id="ARBA00023180"/>
    </source>
</evidence>
<evidence type="ECO:0000256" key="5">
    <source>
        <dbReference type="ARBA" id="ARBA00023170"/>
    </source>
</evidence>
<dbReference type="AlphaFoldDB" id="A0A8J6H2H2"/>
<keyword evidence="3" id="KW-1133">Transmembrane helix</keyword>
<keyword evidence="2" id="KW-0812">Transmembrane</keyword>
<dbReference type="Proteomes" id="UP000719412">
    <property type="component" value="Unassembled WGS sequence"/>
</dbReference>
<dbReference type="GO" id="GO:0016020">
    <property type="term" value="C:membrane"/>
    <property type="evidence" value="ECO:0007669"/>
    <property type="project" value="UniProtKB-SubCell"/>
</dbReference>
<comment type="caution">
    <text evidence="8">The sequence shown here is derived from an EMBL/GenBank/DDBJ whole genome shotgun (WGS) entry which is preliminary data.</text>
</comment>
<dbReference type="InterPro" id="IPR050726">
    <property type="entry name" value="mGluR"/>
</dbReference>
<keyword evidence="4" id="KW-0472">Membrane</keyword>
<evidence type="ECO:0000256" key="4">
    <source>
        <dbReference type="ARBA" id="ARBA00023136"/>
    </source>
</evidence>
<keyword evidence="7" id="KW-0732">Signal</keyword>
<evidence type="ECO:0000256" key="2">
    <source>
        <dbReference type="ARBA" id="ARBA00022692"/>
    </source>
</evidence>
<name>A0A8J6H2H2_TENMO</name>
<reference evidence="8" key="2">
    <citation type="submission" date="2021-08" db="EMBL/GenBank/DDBJ databases">
        <authorList>
            <person name="Eriksson T."/>
        </authorList>
    </citation>
    <scope>NUCLEOTIDE SEQUENCE</scope>
    <source>
        <strain evidence="8">Stoneville</strain>
        <tissue evidence="8">Whole head</tissue>
    </source>
</reference>
<proteinExistence type="predicted"/>
<dbReference type="PRINTS" id="PR00248">
    <property type="entry name" value="GPCRMGR"/>
</dbReference>
<gene>
    <name evidence="8" type="ORF">GEV33_012211</name>
</gene>